<sequence length="339" mass="37634">MYLTRTWCVAELVTARLHQLDATLLALPHFFMPSDAFIDEFESMAQSKIDLASWGFGAADITETIRWLRTLRSFTLQSPLGRSQITDVVNFLTGTSRPSSEVVESDCLILADQESMEAVATAHILRHFMAPHVLHLCNVLPKVLGATDKIKRTTQSLDTSNVSYRPLLLVMVCTHGCLVSGHMVDWVLQAYRVASSCNVLPVTAEDGFQIPPPTALQELQRHPKVQSARDFHAAQTYVKVLKAIFVQVAVHFLPQSFSESSLELKAKQVASRLQREHSANLSSLLDMTTTGSETLRTFSSGQPTTPLRTLSVESGVDDTLVMMQTSMECSQEDYVEEAF</sequence>
<evidence type="ECO:0000313" key="1">
    <source>
        <dbReference type="EMBL" id="CAE7355986.1"/>
    </source>
</evidence>
<accession>A0A812PA48</accession>
<name>A0A812PA48_9DINO</name>
<keyword evidence="2" id="KW-1185">Reference proteome</keyword>
<dbReference type="EMBL" id="CAJNJA010015074">
    <property type="protein sequence ID" value="CAE7355986.1"/>
    <property type="molecule type" value="Genomic_DNA"/>
</dbReference>
<comment type="caution">
    <text evidence="1">The sequence shown here is derived from an EMBL/GenBank/DDBJ whole genome shotgun (WGS) entry which is preliminary data.</text>
</comment>
<reference evidence="1" key="1">
    <citation type="submission" date="2021-02" db="EMBL/GenBank/DDBJ databases">
        <authorList>
            <person name="Dougan E. K."/>
            <person name="Rhodes N."/>
            <person name="Thang M."/>
            <person name="Chan C."/>
        </authorList>
    </citation>
    <scope>NUCLEOTIDE SEQUENCE</scope>
</reference>
<proteinExistence type="predicted"/>
<protein>
    <submittedName>
        <fullName evidence="1">Uncharacterized protein</fullName>
    </submittedName>
</protein>
<organism evidence="1 2">
    <name type="scientific">Symbiodinium necroappetens</name>
    <dbReference type="NCBI Taxonomy" id="1628268"/>
    <lineage>
        <taxon>Eukaryota</taxon>
        <taxon>Sar</taxon>
        <taxon>Alveolata</taxon>
        <taxon>Dinophyceae</taxon>
        <taxon>Suessiales</taxon>
        <taxon>Symbiodiniaceae</taxon>
        <taxon>Symbiodinium</taxon>
    </lineage>
</organism>
<gene>
    <name evidence="1" type="ORF">SNEC2469_LOCUS9308</name>
</gene>
<dbReference type="Proteomes" id="UP000601435">
    <property type="component" value="Unassembled WGS sequence"/>
</dbReference>
<evidence type="ECO:0000313" key="2">
    <source>
        <dbReference type="Proteomes" id="UP000601435"/>
    </source>
</evidence>
<dbReference type="AlphaFoldDB" id="A0A812PA48"/>